<sequence length="39" mass="4602">MFFCDFDLKNESFESNGRVAKVYAKKKSMPVDMLLKKKQ</sequence>
<evidence type="ECO:0000313" key="2">
    <source>
        <dbReference type="EMBL" id="SUX79548.1"/>
    </source>
</evidence>
<dbReference type="AlphaFoldDB" id="A0A9Q7ZNV9"/>
<organism evidence="2 3">
    <name type="scientific">Citrobacter youngae</name>
    <dbReference type="NCBI Taxonomy" id="133448"/>
    <lineage>
        <taxon>Bacteria</taxon>
        <taxon>Pseudomonadati</taxon>
        <taxon>Pseudomonadota</taxon>
        <taxon>Gammaproteobacteria</taxon>
        <taxon>Enterobacterales</taxon>
        <taxon>Enterobacteriaceae</taxon>
        <taxon>Citrobacter</taxon>
        <taxon>Citrobacter freundii complex</taxon>
    </lineage>
</organism>
<reference evidence="2 3" key="1">
    <citation type="submission" date="2018-06" db="EMBL/GenBank/DDBJ databases">
        <authorList>
            <consortium name="Pathogen Informatics"/>
            <person name="Doyle S."/>
        </authorList>
    </citation>
    <scope>NUCLEOTIDE SEQUENCE [LARGE SCALE GENOMIC DNA]</scope>
    <source>
        <strain evidence="2 3">NCTC8782</strain>
    </source>
</reference>
<gene>
    <name evidence="1" type="ORF">GHA_01712</name>
    <name evidence="2" type="ORF">NCTC8782_02094</name>
</gene>
<evidence type="ECO:0000313" key="1">
    <source>
        <dbReference type="EMBL" id="CAB5556195.1"/>
    </source>
</evidence>
<evidence type="ECO:0000313" key="3">
    <source>
        <dbReference type="Proteomes" id="UP000255286"/>
    </source>
</evidence>
<evidence type="ECO:0000313" key="4">
    <source>
        <dbReference type="Proteomes" id="UP000835792"/>
    </source>
</evidence>
<name>A0A9Q7ZNV9_9ENTR</name>
<proteinExistence type="predicted"/>
<dbReference type="EMBL" id="CAHPRB010000005">
    <property type="protein sequence ID" value="CAB5556195.1"/>
    <property type="molecule type" value="Genomic_DNA"/>
</dbReference>
<dbReference type="Proteomes" id="UP000835792">
    <property type="component" value="Unassembled WGS sequence"/>
</dbReference>
<protein>
    <submittedName>
        <fullName evidence="2">Uncharacterized protein</fullName>
    </submittedName>
</protein>
<comment type="caution">
    <text evidence="2">The sequence shown here is derived from an EMBL/GenBank/DDBJ whole genome shotgun (WGS) entry which is preliminary data.</text>
</comment>
<dbReference type="Proteomes" id="UP000255286">
    <property type="component" value="Unassembled WGS sequence"/>
</dbReference>
<dbReference type="EMBL" id="UIGT01000001">
    <property type="protein sequence ID" value="SUX79548.1"/>
    <property type="molecule type" value="Genomic_DNA"/>
</dbReference>
<reference evidence="1" key="2">
    <citation type="submission" date="2020-05" db="EMBL/GenBank/DDBJ databases">
        <authorList>
            <person name="Delgado-Blas J."/>
        </authorList>
    </citation>
    <scope>NUCLEOTIDE SEQUENCE</scope>
    <source>
        <strain evidence="1">BB1468</strain>
    </source>
</reference>
<accession>A0A9Q7ZNV9</accession>
<keyword evidence="4" id="KW-1185">Reference proteome</keyword>